<sequence length="133" mass="15083">MISTLHYFSNAAAVISYAPASYIRLEWLSAPATVAELRSIYEHVLRAMQHHRVIRLMSVHNQRPPIPPEIQTWLTQEWLPRAVAEVGYRYCAVVEATAPLSRLAARAIGTGMKGLLSYEYFETDALADAWLRQ</sequence>
<comment type="caution">
    <text evidence="1">The sequence shown here is derived from an EMBL/GenBank/DDBJ whole genome shotgun (WGS) entry which is preliminary data.</text>
</comment>
<evidence type="ECO:0000313" key="1">
    <source>
        <dbReference type="EMBL" id="MFC7667869.1"/>
    </source>
</evidence>
<organism evidence="1 2">
    <name type="scientific">Hymenobacter humi</name>
    <dbReference type="NCBI Taxonomy" id="1411620"/>
    <lineage>
        <taxon>Bacteria</taxon>
        <taxon>Pseudomonadati</taxon>
        <taxon>Bacteroidota</taxon>
        <taxon>Cytophagia</taxon>
        <taxon>Cytophagales</taxon>
        <taxon>Hymenobacteraceae</taxon>
        <taxon>Hymenobacter</taxon>
    </lineage>
</organism>
<evidence type="ECO:0008006" key="3">
    <source>
        <dbReference type="Google" id="ProtNLM"/>
    </source>
</evidence>
<dbReference type="RefSeq" id="WP_380202743.1">
    <property type="nucleotide sequence ID" value="NZ_JBHTEK010000001.1"/>
</dbReference>
<dbReference type="EMBL" id="JBHTEK010000001">
    <property type="protein sequence ID" value="MFC7667869.1"/>
    <property type="molecule type" value="Genomic_DNA"/>
</dbReference>
<gene>
    <name evidence="1" type="ORF">ACFQT0_11070</name>
</gene>
<protein>
    <recommendedName>
        <fullName evidence="3">STAS/SEC14 domain-containing protein</fullName>
    </recommendedName>
</protein>
<name>A0ABW2U4B6_9BACT</name>
<keyword evidence="2" id="KW-1185">Reference proteome</keyword>
<dbReference type="Proteomes" id="UP001596513">
    <property type="component" value="Unassembled WGS sequence"/>
</dbReference>
<proteinExistence type="predicted"/>
<evidence type="ECO:0000313" key="2">
    <source>
        <dbReference type="Proteomes" id="UP001596513"/>
    </source>
</evidence>
<accession>A0ABW2U4B6</accession>
<reference evidence="2" key="1">
    <citation type="journal article" date="2019" name="Int. J. Syst. Evol. Microbiol.">
        <title>The Global Catalogue of Microorganisms (GCM) 10K type strain sequencing project: providing services to taxonomists for standard genome sequencing and annotation.</title>
        <authorList>
            <consortium name="The Broad Institute Genomics Platform"/>
            <consortium name="The Broad Institute Genome Sequencing Center for Infectious Disease"/>
            <person name="Wu L."/>
            <person name="Ma J."/>
        </authorList>
    </citation>
    <scope>NUCLEOTIDE SEQUENCE [LARGE SCALE GENOMIC DNA]</scope>
    <source>
        <strain evidence="2">JCM 19635</strain>
    </source>
</reference>